<evidence type="ECO:0000313" key="11">
    <source>
        <dbReference type="Proteomes" id="UP000639516"/>
    </source>
</evidence>
<evidence type="ECO:0000256" key="9">
    <source>
        <dbReference type="SAM" id="MobiDB-lite"/>
    </source>
</evidence>
<comment type="catalytic activity">
    <reaction evidence="6">
        <text>a 2'-deoxycytidine in DNA + S-adenosyl-L-methionine = a 5-methyl-2'-deoxycytidine in DNA + S-adenosyl-L-homocysteine + H(+)</text>
        <dbReference type="Rhea" id="RHEA:13681"/>
        <dbReference type="Rhea" id="RHEA-COMP:11369"/>
        <dbReference type="Rhea" id="RHEA-COMP:11370"/>
        <dbReference type="ChEBI" id="CHEBI:15378"/>
        <dbReference type="ChEBI" id="CHEBI:57856"/>
        <dbReference type="ChEBI" id="CHEBI:59789"/>
        <dbReference type="ChEBI" id="CHEBI:85452"/>
        <dbReference type="ChEBI" id="CHEBI:85454"/>
        <dbReference type="EC" id="2.1.1.37"/>
    </reaction>
</comment>
<evidence type="ECO:0000256" key="1">
    <source>
        <dbReference type="ARBA" id="ARBA00011975"/>
    </source>
</evidence>
<dbReference type="GO" id="GO:0032259">
    <property type="term" value="P:methylation"/>
    <property type="evidence" value="ECO:0007669"/>
    <property type="project" value="UniProtKB-KW"/>
</dbReference>
<evidence type="ECO:0000256" key="6">
    <source>
        <dbReference type="ARBA" id="ARBA00047422"/>
    </source>
</evidence>
<dbReference type="InterPro" id="IPR001525">
    <property type="entry name" value="C5_MeTfrase"/>
</dbReference>
<reference evidence="10 11" key="1">
    <citation type="journal article" date="2020" name="Arch. Microbiol.">
        <title>Bradyrhizobium campsiandrae sp. nov., a nitrogen-fixing bacterial strain isolated from a native leguminous tree from the Amazon adapted to flooded conditions.</title>
        <authorList>
            <person name="Cabral Michel D."/>
            <person name="Martins da Costa E."/>
            <person name="Azarias Guimaraes A."/>
            <person name="Soares de Carvalho T."/>
            <person name="Santos de Castro Caputo P."/>
            <person name="Willems A."/>
            <person name="de Souza Moreira F.M."/>
        </authorList>
    </citation>
    <scope>NUCLEOTIDE SEQUENCE [LARGE SCALE GENOMIC DNA]</scope>
    <source>
        <strain evidence="11">INPA 384B</strain>
    </source>
</reference>
<gene>
    <name evidence="10" type="ORF">HA482_35805</name>
</gene>
<evidence type="ECO:0000256" key="3">
    <source>
        <dbReference type="ARBA" id="ARBA00022679"/>
    </source>
</evidence>
<dbReference type="GO" id="GO:0008168">
    <property type="term" value="F:methyltransferase activity"/>
    <property type="evidence" value="ECO:0007669"/>
    <property type="project" value="UniProtKB-KW"/>
</dbReference>
<evidence type="ECO:0000256" key="5">
    <source>
        <dbReference type="ARBA" id="ARBA00022747"/>
    </source>
</evidence>
<keyword evidence="4 7" id="KW-0949">S-adenosyl-L-methionine</keyword>
<dbReference type="PROSITE" id="PS51679">
    <property type="entry name" value="SAM_MT_C5"/>
    <property type="match status" value="1"/>
</dbReference>
<dbReference type="SUPFAM" id="SSF53335">
    <property type="entry name" value="S-adenosyl-L-methionine-dependent methyltransferases"/>
    <property type="match status" value="1"/>
</dbReference>
<keyword evidence="5" id="KW-0680">Restriction system</keyword>
<evidence type="ECO:0000256" key="2">
    <source>
        <dbReference type="ARBA" id="ARBA00022603"/>
    </source>
</evidence>
<evidence type="ECO:0000256" key="4">
    <source>
        <dbReference type="ARBA" id="ARBA00022691"/>
    </source>
</evidence>
<dbReference type="PRINTS" id="PR00105">
    <property type="entry name" value="C5METTRFRASE"/>
</dbReference>
<evidence type="ECO:0000313" key="10">
    <source>
        <dbReference type="EMBL" id="MBC9983558.1"/>
    </source>
</evidence>
<organism evidence="10 11">
    <name type="scientific">Bradyrhizobium campsiandrae</name>
    <dbReference type="NCBI Taxonomy" id="1729892"/>
    <lineage>
        <taxon>Bacteria</taxon>
        <taxon>Pseudomonadati</taxon>
        <taxon>Pseudomonadota</taxon>
        <taxon>Alphaproteobacteria</taxon>
        <taxon>Hyphomicrobiales</taxon>
        <taxon>Nitrobacteraceae</taxon>
        <taxon>Bradyrhizobium</taxon>
    </lineage>
</organism>
<feature type="compositionally biased region" description="Basic and acidic residues" evidence="9">
    <location>
        <begin position="396"/>
        <end position="409"/>
    </location>
</feature>
<accession>A0ABR7UHJ0</accession>
<sequence>MPSYLEFFAGGGMVRAGLGGRWKCQFANDFDPLKVQVYSDNWGEKEILEDDIHKVEAADLGRRADLAWASFPCQDLSTAGNGLGLGQANGRDRTRSGTFWAFIDLMKKLKANGRLPRIVVLENVVGLLTINGGEEFKAVIAALDRLGMRAGAAVVDARHFVPQSRQRVFIVAVSKTAKVADALVRDEPHPIWHPDPLVKAVGKLSGHCREQWMWLNLGAPPELKKTLNKIVKNKPVGVEWHAPAETKRLLAMMSDAHKKKLAEARNSGKRMVGTLSLRMRPSRGKTVQRTEICFRGLAGCLRTPKGGGSRPRVIVVRGGNVRTRLLAPLEAASLMGLKASYRLPEVYEYAFRVIGDGVAVPVVSFLRGKLLTPLLRSIKKSGGAEASRPKQTARGADQRSRRGQLELRI</sequence>
<dbReference type="NCBIfam" id="TIGR00675">
    <property type="entry name" value="dcm"/>
    <property type="match status" value="1"/>
</dbReference>
<comment type="caution">
    <text evidence="10">The sequence shown here is derived from an EMBL/GenBank/DDBJ whole genome shotgun (WGS) entry which is preliminary data.</text>
</comment>
<dbReference type="Pfam" id="PF00145">
    <property type="entry name" value="DNA_methylase"/>
    <property type="match status" value="1"/>
</dbReference>
<dbReference type="Gene3D" id="3.40.50.150">
    <property type="entry name" value="Vaccinia Virus protein VP39"/>
    <property type="match status" value="1"/>
</dbReference>
<dbReference type="PANTHER" id="PTHR46098:SF1">
    <property type="entry name" value="TRNA (CYTOSINE(38)-C(5))-METHYLTRANSFERASE"/>
    <property type="match status" value="1"/>
</dbReference>
<comment type="similarity">
    <text evidence="7 8">Belongs to the class I-like SAM-binding methyltransferase superfamily. C5-methyltransferase family.</text>
</comment>
<dbReference type="EMBL" id="JAATTO010000073">
    <property type="protein sequence ID" value="MBC9983558.1"/>
    <property type="molecule type" value="Genomic_DNA"/>
</dbReference>
<dbReference type="PANTHER" id="PTHR46098">
    <property type="entry name" value="TRNA (CYTOSINE(38)-C(5))-METHYLTRANSFERASE"/>
    <property type="match status" value="1"/>
</dbReference>
<evidence type="ECO:0000256" key="7">
    <source>
        <dbReference type="PROSITE-ProRule" id="PRU01016"/>
    </source>
</evidence>
<evidence type="ECO:0000256" key="8">
    <source>
        <dbReference type="RuleBase" id="RU000416"/>
    </source>
</evidence>
<feature type="region of interest" description="Disordered" evidence="9">
    <location>
        <begin position="381"/>
        <end position="409"/>
    </location>
</feature>
<proteinExistence type="inferred from homology"/>
<dbReference type="RefSeq" id="WP_188107599.1">
    <property type="nucleotide sequence ID" value="NZ_JAANIH010000084.1"/>
</dbReference>
<keyword evidence="2 7" id="KW-0489">Methyltransferase</keyword>
<dbReference type="Proteomes" id="UP000639516">
    <property type="component" value="Unassembled WGS sequence"/>
</dbReference>
<protein>
    <recommendedName>
        <fullName evidence="1">DNA (cytosine-5-)-methyltransferase</fullName>
        <ecNumber evidence="1">2.1.1.37</ecNumber>
    </recommendedName>
</protein>
<dbReference type="EC" id="2.1.1.37" evidence="1"/>
<name>A0ABR7UHJ0_9BRAD</name>
<keyword evidence="3 7" id="KW-0808">Transferase</keyword>
<keyword evidence="11" id="KW-1185">Reference proteome</keyword>
<dbReference type="InterPro" id="IPR050750">
    <property type="entry name" value="C5-MTase"/>
</dbReference>
<feature type="active site" evidence="7">
    <location>
        <position position="73"/>
    </location>
</feature>
<dbReference type="InterPro" id="IPR029063">
    <property type="entry name" value="SAM-dependent_MTases_sf"/>
</dbReference>